<evidence type="ECO:0000256" key="4">
    <source>
        <dbReference type="ARBA" id="ARBA00022982"/>
    </source>
</evidence>
<evidence type="ECO:0000256" key="5">
    <source>
        <dbReference type="ARBA" id="ARBA00022989"/>
    </source>
</evidence>
<keyword evidence="7" id="KW-0408">Iron</keyword>
<comment type="subcellular location">
    <subcellularLocation>
        <location evidence="1">Membrane</location>
    </subcellularLocation>
</comment>
<keyword evidence="4" id="KW-0249">Electron transport</keyword>
<dbReference type="GO" id="GO:0016020">
    <property type="term" value="C:membrane"/>
    <property type="evidence" value="ECO:0007669"/>
    <property type="project" value="UniProtKB-SubCell"/>
</dbReference>
<evidence type="ECO:0000259" key="9">
    <source>
        <dbReference type="PROSITE" id="PS50939"/>
    </source>
</evidence>
<evidence type="ECO:0000313" key="10">
    <source>
        <dbReference type="EMBL" id="KAL2493787.1"/>
    </source>
</evidence>
<dbReference type="Pfam" id="PF03188">
    <property type="entry name" value="Cytochrom_B561"/>
    <property type="match status" value="1"/>
</dbReference>
<dbReference type="Proteomes" id="UP001604277">
    <property type="component" value="Unassembled WGS sequence"/>
</dbReference>
<evidence type="ECO:0000256" key="8">
    <source>
        <dbReference type="SAM" id="Phobius"/>
    </source>
</evidence>
<dbReference type="EMBL" id="JBFOLJ010000011">
    <property type="protein sequence ID" value="KAL2493787.1"/>
    <property type="molecule type" value="Genomic_DNA"/>
</dbReference>
<accession>A0ABD1RZE6</accession>
<dbReference type="PROSITE" id="PS50939">
    <property type="entry name" value="CYTOCHROME_B561"/>
    <property type="match status" value="1"/>
</dbReference>
<keyword evidence="7" id="KW-0479">Metal-binding</keyword>
<proteinExistence type="predicted"/>
<feature type="domain" description="Cytochrome b561" evidence="9">
    <location>
        <begin position="29"/>
        <end position="222"/>
    </location>
</feature>
<feature type="binding site" description="axial binding residue" evidence="7">
    <location>
        <position position="71"/>
    </location>
    <ligand>
        <name>heme b</name>
        <dbReference type="ChEBI" id="CHEBI:60344"/>
        <label>1</label>
    </ligand>
    <ligandPart>
        <name>Fe</name>
        <dbReference type="ChEBI" id="CHEBI:18248"/>
    </ligandPart>
</feature>
<feature type="transmembrane region" description="Helical" evidence="8">
    <location>
        <begin position="143"/>
        <end position="160"/>
    </location>
</feature>
<dbReference type="InterPro" id="IPR006593">
    <property type="entry name" value="Cyt_b561/ferric_Rdtase_TM"/>
</dbReference>
<feature type="transmembrane region" description="Helical" evidence="8">
    <location>
        <begin position="102"/>
        <end position="123"/>
    </location>
</feature>
<evidence type="ECO:0000256" key="1">
    <source>
        <dbReference type="ARBA" id="ARBA00004370"/>
    </source>
</evidence>
<feature type="binding site" description="axial binding residue" evidence="7">
    <location>
        <position position="176"/>
    </location>
    <ligand>
        <name>heme b</name>
        <dbReference type="ChEBI" id="CHEBI:60344"/>
        <label>1</label>
    </ligand>
    <ligandPart>
        <name>Fe</name>
        <dbReference type="ChEBI" id="CHEBI:18248"/>
    </ligandPart>
</feature>
<dbReference type="PIRSF" id="PIRSF037471">
    <property type="entry name" value="UCP037471"/>
    <property type="match status" value="1"/>
</dbReference>
<dbReference type="Gene3D" id="1.20.120.1770">
    <property type="match status" value="1"/>
</dbReference>
<comment type="caution">
    <text evidence="10">The sequence shown here is derived from an EMBL/GenBank/DDBJ whole genome shotgun (WGS) entry which is preliminary data.</text>
</comment>
<feature type="binding site" description="axial binding residue" evidence="7">
    <location>
        <position position="107"/>
    </location>
    <ligand>
        <name>heme b</name>
        <dbReference type="ChEBI" id="CHEBI:60344"/>
        <label>1</label>
    </ligand>
    <ligandPart>
        <name>Fe</name>
        <dbReference type="ChEBI" id="CHEBI:18248"/>
    </ligandPart>
</feature>
<evidence type="ECO:0000256" key="2">
    <source>
        <dbReference type="ARBA" id="ARBA00022448"/>
    </source>
</evidence>
<feature type="transmembrane region" description="Helical" evidence="8">
    <location>
        <begin position="72"/>
        <end position="90"/>
    </location>
</feature>
<feature type="transmembrane region" description="Helical" evidence="8">
    <location>
        <begin position="172"/>
        <end position="192"/>
    </location>
</feature>
<reference evidence="11" key="1">
    <citation type="submission" date="2024-07" db="EMBL/GenBank/DDBJ databases">
        <title>Two chromosome-level genome assemblies of Korean endemic species Abeliophyllum distichum and Forsythia ovata (Oleaceae).</title>
        <authorList>
            <person name="Jang H."/>
        </authorList>
    </citation>
    <scope>NUCLEOTIDE SEQUENCE [LARGE SCALE GENOMIC DNA]</scope>
</reference>
<dbReference type="CDD" id="cd08760">
    <property type="entry name" value="Cyt_b561_FRRS1_like"/>
    <property type="match status" value="1"/>
</dbReference>
<keyword evidence="6 8" id="KW-0472">Membrane</keyword>
<keyword evidence="5 8" id="KW-1133">Transmembrane helix</keyword>
<dbReference type="PANTHER" id="PTHR23130">
    <property type="entry name" value="CYTOCHROME B561 AND DOMON DOMAIN-CONTAINING PROTEIN"/>
    <property type="match status" value="1"/>
</dbReference>
<dbReference type="InterPro" id="IPR017214">
    <property type="entry name" value="UCP037471"/>
</dbReference>
<sequence length="222" mass="24264">MVIYASIELPSGSTSFNQVWQTGQVSGDIPQRHATTGDNMRSVNTIDFVSGLTSDTGAIGGGSRQRKRNVHGVINVVSWGILMPVGAMAARYLKVFKVANPAWFYLHVACQASAYAVGVAGWGTGLKLGSDSPGVRHDTHRNIGITLFALGTLQVFALLLRPKPDHKYRFYWNIYHYSIGYTVIILSIINIFEGLDILDPEKNGKKHTLAAKPDISILFGFV</sequence>
<dbReference type="InterPro" id="IPR045265">
    <property type="entry name" value="AIR12_DOMON"/>
</dbReference>
<organism evidence="10 11">
    <name type="scientific">Forsythia ovata</name>
    <dbReference type="NCBI Taxonomy" id="205694"/>
    <lineage>
        <taxon>Eukaryota</taxon>
        <taxon>Viridiplantae</taxon>
        <taxon>Streptophyta</taxon>
        <taxon>Embryophyta</taxon>
        <taxon>Tracheophyta</taxon>
        <taxon>Spermatophyta</taxon>
        <taxon>Magnoliopsida</taxon>
        <taxon>eudicotyledons</taxon>
        <taxon>Gunneridae</taxon>
        <taxon>Pentapetalae</taxon>
        <taxon>asterids</taxon>
        <taxon>lamiids</taxon>
        <taxon>Lamiales</taxon>
        <taxon>Oleaceae</taxon>
        <taxon>Forsythieae</taxon>
        <taxon>Forsythia</taxon>
    </lineage>
</organism>
<keyword evidence="11" id="KW-1185">Reference proteome</keyword>
<protein>
    <submittedName>
        <fullName evidence="10">Cytochrome</fullName>
    </submittedName>
</protein>
<evidence type="ECO:0000256" key="6">
    <source>
        <dbReference type="ARBA" id="ARBA00023136"/>
    </source>
</evidence>
<keyword evidence="2" id="KW-0813">Transport</keyword>
<dbReference type="PANTHER" id="PTHR23130:SF223">
    <property type="entry name" value="CYTOCHROME B561 AND DOMON DOMAIN-CONTAINING PROTEIN"/>
    <property type="match status" value="1"/>
</dbReference>
<keyword evidence="3 8" id="KW-0812">Transmembrane</keyword>
<name>A0ABD1RZE6_9LAMI</name>
<gene>
    <name evidence="10" type="ORF">Fot_37544</name>
</gene>
<dbReference type="Pfam" id="PF04526">
    <property type="entry name" value="DUF568"/>
    <property type="match status" value="1"/>
</dbReference>
<evidence type="ECO:0000313" key="11">
    <source>
        <dbReference type="Proteomes" id="UP001604277"/>
    </source>
</evidence>
<dbReference type="AlphaFoldDB" id="A0ABD1RZE6"/>
<dbReference type="SMART" id="SM00665">
    <property type="entry name" value="B561"/>
    <property type="match status" value="1"/>
</dbReference>
<evidence type="ECO:0000256" key="7">
    <source>
        <dbReference type="PIRSR" id="PIRSR037471-1"/>
    </source>
</evidence>
<feature type="binding site" description="axial binding residue" evidence="7">
    <location>
        <position position="140"/>
    </location>
    <ligand>
        <name>heme b</name>
        <dbReference type="ChEBI" id="CHEBI:60344"/>
        <label>1</label>
    </ligand>
    <ligandPart>
        <name>Fe</name>
        <dbReference type="ChEBI" id="CHEBI:18248"/>
    </ligandPart>
</feature>
<evidence type="ECO:0000256" key="3">
    <source>
        <dbReference type="ARBA" id="ARBA00022692"/>
    </source>
</evidence>